<feature type="compositionally biased region" description="Acidic residues" evidence="1">
    <location>
        <begin position="234"/>
        <end position="246"/>
    </location>
</feature>
<gene>
    <name evidence="2" type="ORF">NLI96_g8522</name>
</gene>
<sequence length="547" mass="62064">MFQFGSYPQQMLTPVQGQMVPQPQQFYASPLPPPPTRAPSQIAVGHLSRDHSHSTLPDIDEDMGEEAEISEVDHLTSMGGEGPGVSDPPLSDSTHFREDVVMTPTPGGSKGKERQVRTPSPGPSPSNNGGQPELGGNLAILILNQFQVMNNTLEKQMKQTAAAVRSVQDFQAKFDSVQEAIDGLTYLKMVSARTRQRTLGKRNARNGVEKDTDQPLPSTSRRSNKQEKAQATESGEDSEDSDDDAPDKDTMNRIKATVRKHVATLIGLKDYSQLPALCHPLTEEEMEAYLEQTADAPKVKTKRLRIDFVHPWKGFPYNVEVRSVIITHLIQALEGGSYSEQHILSRYWTVEIIGDTLDVHMAYLRSQYRYYMKPEEVRQQIHYKRLGQMSLVSRKNWLRDNRIKILNILGLNEHLKLFENMENAHMSDDEPDEDHNGDRSFPSRFHSYRPDWRSAELGTFLHTIDTHTPVLWGRPKGRRATPGNPPRQRYEMENMVRPGEVPVGLWKNCYDAAWLSRQRPHIVRNLEIIDSDYDLDTACLIFTDSDS</sequence>
<protein>
    <submittedName>
        <fullName evidence="2">Uncharacterized protein</fullName>
    </submittedName>
</protein>
<feature type="region of interest" description="Disordered" evidence="1">
    <location>
        <begin position="24"/>
        <end position="133"/>
    </location>
</feature>
<reference evidence="2" key="1">
    <citation type="submission" date="2022-07" db="EMBL/GenBank/DDBJ databases">
        <title>Genome Sequence of Physisporinus lineatus.</title>
        <authorList>
            <person name="Buettner E."/>
        </authorList>
    </citation>
    <scope>NUCLEOTIDE SEQUENCE</scope>
    <source>
        <strain evidence="2">VT162</strain>
    </source>
</reference>
<proteinExistence type="predicted"/>
<evidence type="ECO:0000256" key="1">
    <source>
        <dbReference type="SAM" id="MobiDB-lite"/>
    </source>
</evidence>
<evidence type="ECO:0000313" key="3">
    <source>
        <dbReference type="Proteomes" id="UP001212997"/>
    </source>
</evidence>
<keyword evidence="3" id="KW-1185">Reference proteome</keyword>
<dbReference type="EMBL" id="JANAWD010000389">
    <property type="protein sequence ID" value="KAJ3480204.1"/>
    <property type="molecule type" value="Genomic_DNA"/>
</dbReference>
<feature type="region of interest" description="Disordered" evidence="1">
    <location>
        <begin position="197"/>
        <end position="253"/>
    </location>
</feature>
<comment type="caution">
    <text evidence="2">The sequence shown here is derived from an EMBL/GenBank/DDBJ whole genome shotgun (WGS) entry which is preliminary data.</text>
</comment>
<dbReference type="Proteomes" id="UP001212997">
    <property type="component" value="Unassembled WGS sequence"/>
</dbReference>
<organism evidence="2 3">
    <name type="scientific">Meripilus lineatus</name>
    <dbReference type="NCBI Taxonomy" id="2056292"/>
    <lineage>
        <taxon>Eukaryota</taxon>
        <taxon>Fungi</taxon>
        <taxon>Dikarya</taxon>
        <taxon>Basidiomycota</taxon>
        <taxon>Agaricomycotina</taxon>
        <taxon>Agaricomycetes</taxon>
        <taxon>Polyporales</taxon>
        <taxon>Meripilaceae</taxon>
        <taxon>Meripilus</taxon>
    </lineage>
</organism>
<accession>A0AAD5UYY0</accession>
<evidence type="ECO:0000313" key="2">
    <source>
        <dbReference type="EMBL" id="KAJ3480204.1"/>
    </source>
</evidence>
<name>A0AAD5UYY0_9APHY</name>
<dbReference type="AlphaFoldDB" id="A0AAD5UYY0"/>
<feature type="compositionally biased region" description="Acidic residues" evidence="1">
    <location>
        <begin position="58"/>
        <end position="70"/>
    </location>
</feature>